<organism evidence="3 4">
    <name type="scientific">Vagococcus teuberi</name>
    <dbReference type="NCBI Taxonomy" id="519472"/>
    <lineage>
        <taxon>Bacteria</taxon>
        <taxon>Bacillati</taxon>
        <taxon>Bacillota</taxon>
        <taxon>Bacilli</taxon>
        <taxon>Lactobacillales</taxon>
        <taxon>Enterococcaceae</taxon>
        <taxon>Vagococcus</taxon>
    </lineage>
</organism>
<dbReference type="Pfam" id="PF00589">
    <property type="entry name" value="Phage_integrase"/>
    <property type="match status" value="1"/>
</dbReference>
<feature type="domain" description="Tyr recombinase" evidence="2">
    <location>
        <begin position="3"/>
        <end position="178"/>
    </location>
</feature>
<keyword evidence="1" id="KW-0233">DNA recombination</keyword>
<evidence type="ECO:0000313" key="4">
    <source>
        <dbReference type="Proteomes" id="UP000191200"/>
    </source>
</evidence>
<dbReference type="RefSeq" id="WP_071456855.1">
    <property type="nucleotide sequence ID" value="NZ_CABJEN010000001.1"/>
</dbReference>
<keyword evidence="4" id="KW-1185">Reference proteome</keyword>
<accession>A0A1J0A5S4</accession>
<reference evidence="3 4" key="1">
    <citation type="submission" date="2016-09" db="EMBL/GenBank/DDBJ databases">
        <title>Vagococcus teuberi sp. nov., isolated from the Malian artisanal sour milk fene.</title>
        <authorList>
            <person name="Wullschleger S."/>
            <person name="Seifert C."/>
            <person name="Baumgartner S."/>
            <person name="Lacroix C."/>
            <person name="Bonfoh B."/>
            <person name="Stevens M.J."/>
            <person name="Meile L."/>
        </authorList>
    </citation>
    <scope>NUCLEOTIDE SEQUENCE [LARGE SCALE GENOMIC DNA]</scope>
    <source>
        <strain evidence="3 4">DSM 21459</strain>
    </source>
</reference>
<dbReference type="GO" id="GO:0003677">
    <property type="term" value="F:DNA binding"/>
    <property type="evidence" value="ECO:0007669"/>
    <property type="project" value="InterPro"/>
</dbReference>
<dbReference type="AlphaFoldDB" id="A0A1J0A5S4"/>
<dbReference type="EMBL" id="CP017267">
    <property type="protein sequence ID" value="APB31265.1"/>
    <property type="molecule type" value="Genomic_DNA"/>
</dbReference>
<evidence type="ECO:0000256" key="1">
    <source>
        <dbReference type="ARBA" id="ARBA00023172"/>
    </source>
</evidence>
<dbReference type="InterPro" id="IPR050090">
    <property type="entry name" value="Tyrosine_recombinase_XerCD"/>
</dbReference>
<dbReference type="Proteomes" id="UP000191200">
    <property type="component" value="Chromosome"/>
</dbReference>
<dbReference type="PANTHER" id="PTHR30349:SF82">
    <property type="entry name" value="INTEGRASE_RECOMBINASE YOEC-RELATED"/>
    <property type="match status" value="1"/>
</dbReference>
<dbReference type="PANTHER" id="PTHR30349">
    <property type="entry name" value="PHAGE INTEGRASE-RELATED"/>
    <property type="match status" value="1"/>
</dbReference>
<dbReference type="PROSITE" id="PS51898">
    <property type="entry name" value="TYR_RECOMBINASE"/>
    <property type="match status" value="1"/>
</dbReference>
<dbReference type="GO" id="GO:0015074">
    <property type="term" value="P:DNA integration"/>
    <property type="evidence" value="ECO:0007669"/>
    <property type="project" value="InterPro"/>
</dbReference>
<dbReference type="STRING" id="519472.BHY08_05145"/>
<dbReference type="OrthoDB" id="9788852at2"/>
<dbReference type="Gene3D" id="1.10.443.10">
    <property type="entry name" value="Intergrase catalytic core"/>
    <property type="match status" value="1"/>
</dbReference>
<protein>
    <submittedName>
        <fullName evidence="3">Integrase</fullName>
    </submittedName>
</protein>
<name>A0A1J0A5S4_9ENTE</name>
<dbReference type="SUPFAM" id="SSF56349">
    <property type="entry name" value="DNA breaking-rejoining enzymes"/>
    <property type="match status" value="1"/>
</dbReference>
<dbReference type="InterPro" id="IPR002104">
    <property type="entry name" value="Integrase_catalytic"/>
</dbReference>
<sequence length="184" mass="21879">MSYNVQPLRSQTEIDDFLFWLRRTNYPERDTFLFIFGINNGLRMSDIVKLKVRDIKYEKRPIIIERKTGKRKVLYLDNLQDVIAEYIEGKEDDEWLFPSRQQGGHIKVNTVYKQYQKIADNLGRKDIGTHSLRKTFGYHYYRKTRDIATLMEIFNHSSEKVTKRYIGITTDEIGNTLADFRLGI</sequence>
<dbReference type="InterPro" id="IPR013762">
    <property type="entry name" value="Integrase-like_cat_sf"/>
</dbReference>
<dbReference type="InterPro" id="IPR011010">
    <property type="entry name" value="DNA_brk_join_enz"/>
</dbReference>
<evidence type="ECO:0000313" key="3">
    <source>
        <dbReference type="EMBL" id="APB31265.1"/>
    </source>
</evidence>
<gene>
    <name evidence="3" type="ORF">BHY08_05145</name>
</gene>
<dbReference type="GO" id="GO:0006310">
    <property type="term" value="P:DNA recombination"/>
    <property type="evidence" value="ECO:0007669"/>
    <property type="project" value="UniProtKB-KW"/>
</dbReference>
<proteinExistence type="predicted"/>
<evidence type="ECO:0000259" key="2">
    <source>
        <dbReference type="PROSITE" id="PS51898"/>
    </source>
</evidence>
<dbReference type="KEGG" id="vte:BHY08_05145"/>